<dbReference type="SUPFAM" id="SSF55729">
    <property type="entry name" value="Acyl-CoA N-acyltransferases (Nat)"/>
    <property type="match status" value="1"/>
</dbReference>
<evidence type="ECO:0000313" key="3">
    <source>
        <dbReference type="Proteomes" id="UP001208690"/>
    </source>
</evidence>
<protein>
    <submittedName>
        <fullName evidence="2">GNAT family N-acetyltransferase</fullName>
        <ecNumber evidence="2">2.3.1.-</ecNumber>
    </submittedName>
</protein>
<proteinExistence type="predicted"/>
<sequence>MIRWAAPQDAEALGQVFYSAVRDGPSPYTEAQRAAWVRDVPSGPRWAARLTPLRIAVAEVDGTVAGFMSIESGGYIDLAFIRPAHRGAGLFRQLAARVEDHARSKGEPLLWTHASLMAQPAFRAVGFSTIHHERVERHGEHLDRARMEKRLG</sequence>
<name>A0ABT3BDL5_9RHOB</name>
<dbReference type="GO" id="GO:0016746">
    <property type="term" value="F:acyltransferase activity"/>
    <property type="evidence" value="ECO:0007669"/>
    <property type="project" value="UniProtKB-KW"/>
</dbReference>
<gene>
    <name evidence="2" type="ORF">MUB52_09370</name>
</gene>
<organism evidence="2 3">
    <name type="scientific">Roseobacter sinensis</name>
    <dbReference type="NCBI Taxonomy" id="2931391"/>
    <lineage>
        <taxon>Bacteria</taxon>
        <taxon>Pseudomonadati</taxon>
        <taxon>Pseudomonadota</taxon>
        <taxon>Alphaproteobacteria</taxon>
        <taxon>Rhodobacterales</taxon>
        <taxon>Roseobacteraceae</taxon>
        <taxon>Roseobacter</taxon>
    </lineage>
</organism>
<dbReference type="CDD" id="cd04301">
    <property type="entry name" value="NAT_SF"/>
    <property type="match status" value="1"/>
</dbReference>
<keyword evidence="3" id="KW-1185">Reference proteome</keyword>
<evidence type="ECO:0000259" key="1">
    <source>
        <dbReference type="PROSITE" id="PS51186"/>
    </source>
</evidence>
<dbReference type="RefSeq" id="WP_263843963.1">
    <property type="nucleotide sequence ID" value="NZ_JALIEB010000005.1"/>
</dbReference>
<comment type="caution">
    <text evidence="2">The sequence shown here is derived from an EMBL/GenBank/DDBJ whole genome shotgun (WGS) entry which is preliminary data.</text>
</comment>
<dbReference type="PANTHER" id="PTHR43451:SF1">
    <property type="entry name" value="ACETYLTRANSFERASE"/>
    <property type="match status" value="1"/>
</dbReference>
<dbReference type="Proteomes" id="UP001208690">
    <property type="component" value="Unassembled WGS sequence"/>
</dbReference>
<dbReference type="EMBL" id="JALIEB010000005">
    <property type="protein sequence ID" value="MCV3271637.1"/>
    <property type="molecule type" value="Genomic_DNA"/>
</dbReference>
<dbReference type="EC" id="2.3.1.-" evidence="2"/>
<keyword evidence="2" id="KW-0808">Transferase</keyword>
<reference evidence="2 3" key="1">
    <citation type="submission" date="2022-04" db="EMBL/GenBank/DDBJ databases">
        <title>Roseobacter sp. WL0113 is a bacterium isolated from neritic sediment.</title>
        <authorList>
            <person name="Wang L."/>
            <person name="He W."/>
            <person name="Zhang D.-F."/>
        </authorList>
    </citation>
    <scope>NUCLEOTIDE SEQUENCE [LARGE SCALE GENOMIC DNA]</scope>
    <source>
        <strain evidence="2 3">WL0113</strain>
    </source>
</reference>
<dbReference type="PANTHER" id="PTHR43451">
    <property type="entry name" value="ACETYLTRANSFERASE (GNAT) FAMILY PROTEIN"/>
    <property type="match status" value="1"/>
</dbReference>
<dbReference type="InterPro" id="IPR000182">
    <property type="entry name" value="GNAT_dom"/>
</dbReference>
<dbReference type="InterPro" id="IPR052564">
    <property type="entry name" value="N-acetyltrans/Recomb-assoc"/>
</dbReference>
<dbReference type="Pfam" id="PF13673">
    <property type="entry name" value="Acetyltransf_10"/>
    <property type="match status" value="1"/>
</dbReference>
<feature type="domain" description="N-acetyltransferase" evidence="1">
    <location>
        <begin position="1"/>
        <end position="152"/>
    </location>
</feature>
<evidence type="ECO:0000313" key="2">
    <source>
        <dbReference type="EMBL" id="MCV3271637.1"/>
    </source>
</evidence>
<dbReference type="InterPro" id="IPR016181">
    <property type="entry name" value="Acyl_CoA_acyltransferase"/>
</dbReference>
<dbReference type="Gene3D" id="3.40.630.30">
    <property type="match status" value="1"/>
</dbReference>
<keyword evidence="2" id="KW-0012">Acyltransferase</keyword>
<dbReference type="PROSITE" id="PS51186">
    <property type="entry name" value="GNAT"/>
    <property type="match status" value="1"/>
</dbReference>
<accession>A0ABT3BDL5</accession>